<evidence type="ECO:0000313" key="3">
    <source>
        <dbReference type="EMBL" id="GJT19902.1"/>
    </source>
</evidence>
<sequence>MTEEDLQAEVQASKKSREQELQELAGLEAAQRLQATMDAEAQRQIHLDELLARRLVEQEEEAAKEALATEFDYIQARLNADQILAEKIQQEEREQYSIEDRAKFLHDTIAAQRKFRAYRTKKSMLRLKSKSFEEIQVLYERYKKQDQTFVAIGSEEDERAVKKMNEQAADKEKEQKAESVHEEVKENKEPRKGTSDEDKVIDVEILDHQYPIVNHNHLTDPYFHLHHPLECDLNKDIYAIGSENCPPTLNKENYVPWSSRLLRYAKSRPNGNLMYNSIMNGPYVRRMIPEPGDANCEIPVNETFHEQTDDELTEKELKQVEADDQAIQTILLGLPEDIYAAVDSCETAQEIWLRVQQMMKGSDIGIQEKETKLFNEWERFASTDGESIESYYHCFSKLMNDFKRNKYFPEKIARPTNTSQDIKMKMVDDNVRNEVRHNAIQNDGNAVMQNAIQNPALAEGNDNGINGACEENKRAIANCTLENNLQQALTSGTQSDKAPVYDSDGLAELLEPIPEPHQVQQNDSNVISVVSSVEQSRGTIEQHSTTVKETRAYHESLFHNLAAEVERIDSVNCKLKETNVELTTKLARYKNQVKCFEISQEKYDKLERCYQKSVYQEQCFTKKINTLHLGSGKQITALNEEISNLNKQISKEKATVSSL</sequence>
<reference evidence="3" key="1">
    <citation type="journal article" date="2022" name="Int. J. Mol. Sci.">
        <title>Draft Genome of Tanacetum Coccineum: Genomic Comparison of Closely Related Tanacetum-Family Plants.</title>
        <authorList>
            <person name="Yamashiro T."/>
            <person name="Shiraishi A."/>
            <person name="Nakayama K."/>
            <person name="Satake H."/>
        </authorList>
    </citation>
    <scope>NUCLEOTIDE SEQUENCE</scope>
</reference>
<feature type="region of interest" description="Disordered" evidence="2">
    <location>
        <begin position="160"/>
        <end position="197"/>
    </location>
</feature>
<name>A0ABQ5C1M5_9ASTR</name>
<feature type="coiled-coil region" evidence="1">
    <location>
        <begin position="3"/>
        <end position="30"/>
    </location>
</feature>
<dbReference type="Pfam" id="PF14223">
    <property type="entry name" value="Retrotran_gag_2"/>
    <property type="match status" value="1"/>
</dbReference>
<evidence type="ECO:0000313" key="4">
    <source>
        <dbReference type="Proteomes" id="UP001151760"/>
    </source>
</evidence>
<dbReference type="EMBL" id="BQNB010013756">
    <property type="protein sequence ID" value="GJT19902.1"/>
    <property type="molecule type" value="Genomic_DNA"/>
</dbReference>
<protein>
    <submittedName>
        <fullName evidence="3">Uncharacterized protein</fullName>
    </submittedName>
</protein>
<reference evidence="3" key="2">
    <citation type="submission" date="2022-01" db="EMBL/GenBank/DDBJ databases">
        <authorList>
            <person name="Yamashiro T."/>
            <person name="Shiraishi A."/>
            <person name="Satake H."/>
            <person name="Nakayama K."/>
        </authorList>
    </citation>
    <scope>NUCLEOTIDE SEQUENCE</scope>
</reference>
<organism evidence="3 4">
    <name type="scientific">Tanacetum coccineum</name>
    <dbReference type="NCBI Taxonomy" id="301880"/>
    <lineage>
        <taxon>Eukaryota</taxon>
        <taxon>Viridiplantae</taxon>
        <taxon>Streptophyta</taxon>
        <taxon>Embryophyta</taxon>
        <taxon>Tracheophyta</taxon>
        <taxon>Spermatophyta</taxon>
        <taxon>Magnoliopsida</taxon>
        <taxon>eudicotyledons</taxon>
        <taxon>Gunneridae</taxon>
        <taxon>Pentapetalae</taxon>
        <taxon>asterids</taxon>
        <taxon>campanulids</taxon>
        <taxon>Asterales</taxon>
        <taxon>Asteraceae</taxon>
        <taxon>Asteroideae</taxon>
        <taxon>Anthemideae</taxon>
        <taxon>Anthemidinae</taxon>
        <taxon>Tanacetum</taxon>
    </lineage>
</organism>
<keyword evidence="4" id="KW-1185">Reference proteome</keyword>
<evidence type="ECO:0000256" key="1">
    <source>
        <dbReference type="SAM" id="Coils"/>
    </source>
</evidence>
<keyword evidence="1" id="KW-0175">Coiled coil</keyword>
<accession>A0ABQ5C1M5</accession>
<proteinExistence type="predicted"/>
<dbReference type="Proteomes" id="UP001151760">
    <property type="component" value="Unassembled WGS sequence"/>
</dbReference>
<evidence type="ECO:0000256" key="2">
    <source>
        <dbReference type="SAM" id="MobiDB-lite"/>
    </source>
</evidence>
<comment type="caution">
    <text evidence="3">The sequence shown here is derived from an EMBL/GenBank/DDBJ whole genome shotgun (WGS) entry which is preliminary data.</text>
</comment>
<gene>
    <name evidence="3" type="ORF">Tco_0878608</name>
</gene>